<accession>A0ABT9Z1G4</accession>
<dbReference type="Gene3D" id="3.40.630.30">
    <property type="match status" value="1"/>
</dbReference>
<gene>
    <name evidence="2" type="ORF">J2S02_002158</name>
</gene>
<comment type="caution">
    <text evidence="2">The sequence shown here is derived from an EMBL/GenBank/DDBJ whole genome shotgun (WGS) entry which is preliminary data.</text>
</comment>
<dbReference type="PROSITE" id="PS51186">
    <property type="entry name" value="GNAT"/>
    <property type="match status" value="1"/>
</dbReference>
<feature type="domain" description="N-acetyltransferase" evidence="1">
    <location>
        <begin position="1"/>
        <end position="159"/>
    </location>
</feature>
<dbReference type="SUPFAM" id="SSF55729">
    <property type="entry name" value="Acyl-CoA N-acyltransferases (Nat)"/>
    <property type="match status" value="1"/>
</dbReference>
<evidence type="ECO:0000259" key="1">
    <source>
        <dbReference type="PROSITE" id="PS51186"/>
    </source>
</evidence>
<dbReference type="RefSeq" id="WP_174880124.1">
    <property type="nucleotide sequence ID" value="NZ_CADEPK010000101.1"/>
</dbReference>
<organism evidence="2 3">
    <name type="scientific">Metabacillus niabensis</name>
    <dbReference type="NCBI Taxonomy" id="324854"/>
    <lineage>
        <taxon>Bacteria</taxon>
        <taxon>Bacillati</taxon>
        <taxon>Bacillota</taxon>
        <taxon>Bacilli</taxon>
        <taxon>Bacillales</taxon>
        <taxon>Bacillaceae</taxon>
        <taxon>Metabacillus</taxon>
    </lineage>
</organism>
<dbReference type="InterPro" id="IPR000182">
    <property type="entry name" value="GNAT_dom"/>
</dbReference>
<name>A0ABT9Z1G4_9BACI</name>
<reference evidence="2 3" key="1">
    <citation type="submission" date="2023-07" db="EMBL/GenBank/DDBJ databases">
        <title>Genomic Encyclopedia of Type Strains, Phase IV (KMG-IV): sequencing the most valuable type-strain genomes for metagenomic binning, comparative biology and taxonomic classification.</title>
        <authorList>
            <person name="Goeker M."/>
        </authorList>
    </citation>
    <scope>NUCLEOTIDE SEQUENCE [LARGE SCALE GENOMIC DNA]</scope>
    <source>
        <strain evidence="2 3">DSM 17723</strain>
    </source>
</reference>
<sequence>MNIRLLVSEDQDEVKKLMEDHPLQFPSFIIDKYPQRWSNFLKLKSNRKSNGYYVAYTEANQIIGHAGYRYDEVTGLYEIVGVVVKRDFKRKGIGKALIETICMQVEKLGERKVILYTLGHRENEATIIFYKHIGFQLVKYEKDFFIPGFHRVTFVRTMNEEVRKR</sequence>
<dbReference type="Proteomes" id="UP001232245">
    <property type="component" value="Unassembled WGS sequence"/>
</dbReference>
<dbReference type="EMBL" id="JAUSTZ010000003">
    <property type="protein sequence ID" value="MDQ0225814.1"/>
    <property type="molecule type" value="Genomic_DNA"/>
</dbReference>
<evidence type="ECO:0000313" key="2">
    <source>
        <dbReference type="EMBL" id="MDQ0225814.1"/>
    </source>
</evidence>
<keyword evidence="3" id="KW-1185">Reference proteome</keyword>
<protein>
    <submittedName>
        <fullName evidence="2">Ribosomal protein S18 acetylase RimI-like enzyme</fullName>
    </submittedName>
</protein>
<dbReference type="CDD" id="cd04301">
    <property type="entry name" value="NAT_SF"/>
    <property type="match status" value="1"/>
</dbReference>
<proteinExistence type="predicted"/>
<evidence type="ECO:0000313" key="3">
    <source>
        <dbReference type="Proteomes" id="UP001232245"/>
    </source>
</evidence>
<dbReference type="InterPro" id="IPR016181">
    <property type="entry name" value="Acyl_CoA_acyltransferase"/>
</dbReference>
<dbReference type="Pfam" id="PF00583">
    <property type="entry name" value="Acetyltransf_1"/>
    <property type="match status" value="1"/>
</dbReference>